<dbReference type="EMBL" id="JAIFRP010000021">
    <property type="protein sequence ID" value="KAK2585955.1"/>
    <property type="molecule type" value="Genomic_DNA"/>
</dbReference>
<name>A0AAD9RUQ4_9HYME</name>
<proteinExistence type="predicted"/>
<keyword evidence="1 3" id="KW-0853">WD repeat</keyword>
<keyword evidence="5" id="KW-1185">Reference proteome</keyword>
<dbReference type="Gene3D" id="2.130.10.10">
    <property type="entry name" value="YVTN repeat-like/Quinoprotein amine dehydrogenase"/>
    <property type="match status" value="1"/>
</dbReference>
<dbReference type="PROSITE" id="PS50082">
    <property type="entry name" value="WD_REPEATS_2"/>
    <property type="match status" value="1"/>
</dbReference>
<dbReference type="AlphaFoldDB" id="A0AAD9RUQ4"/>
<keyword evidence="2" id="KW-0677">Repeat</keyword>
<gene>
    <name evidence="4" type="ORF">KPH14_010533</name>
</gene>
<dbReference type="InterPro" id="IPR015943">
    <property type="entry name" value="WD40/YVTN_repeat-like_dom_sf"/>
</dbReference>
<feature type="repeat" description="WD" evidence="3">
    <location>
        <begin position="135"/>
        <end position="167"/>
    </location>
</feature>
<comment type="caution">
    <text evidence="4">The sequence shown here is derived from an EMBL/GenBank/DDBJ whole genome shotgun (WGS) entry which is preliminary data.</text>
</comment>
<sequence length="305" mass="33979">MIRWSPDGKAFIVHKSVQNVIEVYKVTKKMDGFISSASKVLEFPQKHIGQPVGLDIACTGRYIISCSEDNDLIIWDLKGQPLATIELKLGSTHRARVSPCGRFVTTSGFTPDVNVWEVVFSKTGDFKQVSKAFDLTGHSSGVYDFNYNADTSRMATVSKDGTYHFYDTKIEFEKGEDPHTLMTGTWDVTTPANIALSPNGEVLVITHGTSLSFYSTVTGSLDKTITDIFNNPITCVTFDALGEYVLVSGDKHIKIFRNITGYRAAIASAKYKLKQRQTSAMKERLEKIIVDSRRFLQEMGEDCPE</sequence>
<dbReference type="SMART" id="SM00320">
    <property type="entry name" value="WD40"/>
    <property type="match status" value="4"/>
</dbReference>
<organism evidence="4 5">
    <name type="scientific">Odynerus spinipes</name>
    <dbReference type="NCBI Taxonomy" id="1348599"/>
    <lineage>
        <taxon>Eukaryota</taxon>
        <taxon>Metazoa</taxon>
        <taxon>Ecdysozoa</taxon>
        <taxon>Arthropoda</taxon>
        <taxon>Hexapoda</taxon>
        <taxon>Insecta</taxon>
        <taxon>Pterygota</taxon>
        <taxon>Neoptera</taxon>
        <taxon>Endopterygota</taxon>
        <taxon>Hymenoptera</taxon>
        <taxon>Apocrita</taxon>
        <taxon>Aculeata</taxon>
        <taxon>Vespoidea</taxon>
        <taxon>Vespidae</taxon>
        <taxon>Eumeninae</taxon>
        <taxon>Odynerus</taxon>
    </lineage>
</organism>
<accession>A0AAD9RUQ4</accession>
<reference evidence="4" key="1">
    <citation type="submission" date="2021-08" db="EMBL/GenBank/DDBJ databases">
        <authorList>
            <person name="Misof B."/>
            <person name="Oliver O."/>
            <person name="Podsiadlowski L."/>
            <person name="Donath A."/>
            <person name="Peters R."/>
            <person name="Mayer C."/>
            <person name="Rust J."/>
            <person name="Gunkel S."/>
            <person name="Lesny P."/>
            <person name="Martin S."/>
            <person name="Oeyen J.P."/>
            <person name="Petersen M."/>
            <person name="Panagiotis P."/>
            <person name="Wilbrandt J."/>
            <person name="Tanja T."/>
        </authorList>
    </citation>
    <scope>NUCLEOTIDE SEQUENCE</scope>
    <source>
        <strain evidence="4">GBR_01_08_01A</strain>
        <tissue evidence="4">Thorax + abdomen</tissue>
    </source>
</reference>
<evidence type="ECO:0000256" key="1">
    <source>
        <dbReference type="ARBA" id="ARBA00022574"/>
    </source>
</evidence>
<dbReference type="InterPro" id="IPR042410">
    <property type="entry name" value="WBSCR13"/>
</dbReference>
<evidence type="ECO:0000256" key="2">
    <source>
        <dbReference type="ARBA" id="ARBA00022737"/>
    </source>
</evidence>
<evidence type="ECO:0000313" key="5">
    <source>
        <dbReference type="Proteomes" id="UP001258017"/>
    </source>
</evidence>
<dbReference type="InterPro" id="IPR019775">
    <property type="entry name" value="WD40_repeat_CS"/>
</dbReference>
<dbReference type="Pfam" id="PF00400">
    <property type="entry name" value="WD40"/>
    <property type="match status" value="3"/>
</dbReference>
<dbReference type="PANTHER" id="PTHR44321:SF1">
    <property type="entry name" value="TRANSDUCIN BETA-LIKE PROTEIN 2"/>
    <property type="match status" value="1"/>
</dbReference>
<evidence type="ECO:0008006" key="6">
    <source>
        <dbReference type="Google" id="ProtNLM"/>
    </source>
</evidence>
<protein>
    <recommendedName>
        <fullName evidence="6">Transducin beta-like protein 2</fullName>
    </recommendedName>
</protein>
<evidence type="ECO:0000313" key="4">
    <source>
        <dbReference type="EMBL" id="KAK2585955.1"/>
    </source>
</evidence>
<dbReference type="PROSITE" id="PS00678">
    <property type="entry name" value="WD_REPEATS_1"/>
    <property type="match status" value="1"/>
</dbReference>
<dbReference type="SUPFAM" id="SSF101908">
    <property type="entry name" value="Putative isomerase YbhE"/>
    <property type="match status" value="1"/>
</dbReference>
<dbReference type="InterPro" id="IPR001680">
    <property type="entry name" value="WD40_rpt"/>
</dbReference>
<reference evidence="4" key="2">
    <citation type="journal article" date="2023" name="Commun. Biol.">
        <title>Intrasexual cuticular hydrocarbon dimorphism in a wasp sheds light on hydrocarbon biosynthesis genes in Hymenoptera.</title>
        <authorList>
            <person name="Moris V.C."/>
            <person name="Podsiadlowski L."/>
            <person name="Martin S."/>
            <person name="Oeyen J.P."/>
            <person name="Donath A."/>
            <person name="Petersen M."/>
            <person name="Wilbrandt J."/>
            <person name="Misof B."/>
            <person name="Liedtke D."/>
            <person name="Thamm M."/>
            <person name="Scheiner R."/>
            <person name="Schmitt T."/>
            <person name="Niehuis O."/>
        </authorList>
    </citation>
    <scope>NUCLEOTIDE SEQUENCE</scope>
    <source>
        <strain evidence="4">GBR_01_08_01A</strain>
    </source>
</reference>
<dbReference type="Proteomes" id="UP001258017">
    <property type="component" value="Unassembled WGS sequence"/>
</dbReference>
<dbReference type="PANTHER" id="PTHR44321">
    <property type="entry name" value="TRANSDUCIN BETA-LIKE PROTEIN 2"/>
    <property type="match status" value="1"/>
</dbReference>
<dbReference type="GO" id="GO:0030968">
    <property type="term" value="P:endoplasmic reticulum unfolded protein response"/>
    <property type="evidence" value="ECO:0007669"/>
    <property type="project" value="TreeGrafter"/>
</dbReference>
<evidence type="ECO:0000256" key="3">
    <source>
        <dbReference type="PROSITE-ProRule" id="PRU00221"/>
    </source>
</evidence>
<dbReference type="GO" id="GO:0005783">
    <property type="term" value="C:endoplasmic reticulum"/>
    <property type="evidence" value="ECO:0007669"/>
    <property type="project" value="TreeGrafter"/>
</dbReference>